<organism evidence="1 2">
    <name type="scientific">Paenibacillus elgii</name>
    <dbReference type="NCBI Taxonomy" id="189691"/>
    <lineage>
        <taxon>Bacteria</taxon>
        <taxon>Bacillati</taxon>
        <taxon>Bacillota</taxon>
        <taxon>Bacilli</taxon>
        <taxon>Bacillales</taxon>
        <taxon>Paenibacillaceae</taxon>
        <taxon>Paenibacillus</taxon>
    </lineage>
</organism>
<protein>
    <submittedName>
        <fullName evidence="1">Uncharacterized protein</fullName>
    </submittedName>
</protein>
<gene>
    <name evidence="1" type="ORF">C8Z91_10480</name>
</gene>
<evidence type="ECO:0000313" key="1">
    <source>
        <dbReference type="EMBL" id="PUA39248.1"/>
    </source>
</evidence>
<sequence>MSPKEAVAAALFHVVLDQKENNESSWKRLNIHAGSPILVYDTSGEKHSYIVNLEANNEEKGFVEVSYYKDDNPILSLDIIVIEWKMMT</sequence>
<evidence type="ECO:0000313" key="2">
    <source>
        <dbReference type="Proteomes" id="UP000244184"/>
    </source>
</evidence>
<name>A0A2T6G529_9BACL</name>
<comment type="caution">
    <text evidence="1">The sequence shown here is derived from an EMBL/GenBank/DDBJ whole genome shotgun (WGS) entry which is preliminary data.</text>
</comment>
<accession>A0A2T6G529</accession>
<dbReference type="RefSeq" id="WP_108531370.1">
    <property type="nucleotide sequence ID" value="NZ_PYHP01000025.1"/>
</dbReference>
<reference evidence="1 2" key="1">
    <citation type="submission" date="2018-03" db="EMBL/GenBank/DDBJ databases">
        <title>Genome sequence of Paenibacillus elgii strain AC13 an antimicrobial compound producing bacteria.</title>
        <authorList>
            <person name="Kurokawa A.S."/>
            <person name="Araujo J.F."/>
            <person name="Costa R.A."/>
            <person name="Ortega D.B."/>
            <person name="Pires A.S."/>
            <person name="Pappas G.J.Jr."/>
            <person name="Franco O.L."/>
            <person name="Barreto C."/>
            <person name="Magalhaes B.S."/>
            <person name="Kruger R.H."/>
        </authorList>
    </citation>
    <scope>NUCLEOTIDE SEQUENCE [LARGE SCALE GENOMIC DNA]</scope>
    <source>
        <strain evidence="1 2">AC13</strain>
    </source>
</reference>
<dbReference type="EMBL" id="PYHP01000025">
    <property type="protein sequence ID" value="PUA39248.1"/>
    <property type="molecule type" value="Genomic_DNA"/>
</dbReference>
<dbReference type="AlphaFoldDB" id="A0A2T6G529"/>
<dbReference type="Proteomes" id="UP000244184">
    <property type="component" value="Unassembled WGS sequence"/>
</dbReference>
<proteinExistence type="predicted"/>